<name>A0AAD1T6D1_PELCU</name>
<dbReference type="GO" id="GO:0005813">
    <property type="term" value="C:centrosome"/>
    <property type="evidence" value="ECO:0007669"/>
    <property type="project" value="TreeGrafter"/>
</dbReference>
<feature type="repeat" description="TPR" evidence="1">
    <location>
        <begin position="174"/>
        <end position="207"/>
    </location>
</feature>
<reference evidence="3" key="1">
    <citation type="submission" date="2022-03" db="EMBL/GenBank/DDBJ databases">
        <authorList>
            <person name="Alioto T."/>
            <person name="Alioto T."/>
            <person name="Gomez Garrido J."/>
        </authorList>
    </citation>
    <scope>NUCLEOTIDE SEQUENCE</scope>
</reference>
<dbReference type="PANTHER" id="PTHR46540">
    <property type="entry name" value="TETRATRICOPEPTIDE REPEAT PROTEIN 12"/>
    <property type="match status" value="1"/>
</dbReference>
<dbReference type="InterPro" id="IPR011990">
    <property type="entry name" value="TPR-like_helical_dom_sf"/>
</dbReference>
<keyword evidence="4" id="KW-1185">Reference proteome</keyword>
<protein>
    <submittedName>
        <fullName evidence="3">Tetratricopeptide repeat 12 isoform X1</fullName>
    </submittedName>
</protein>
<dbReference type="Gene3D" id="1.25.10.10">
    <property type="entry name" value="Leucine-rich Repeat Variant"/>
    <property type="match status" value="2"/>
</dbReference>
<dbReference type="GO" id="GO:0070286">
    <property type="term" value="P:axonemal dynein complex assembly"/>
    <property type="evidence" value="ECO:0007669"/>
    <property type="project" value="TreeGrafter"/>
</dbReference>
<dbReference type="Gene3D" id="1.25.40.10">
    <property type="entry name" value="Tetratricopeptide repeat domain"/>
    <property type="match status" value="1"/>
</dbReference>
<dbReference type="SMART" id="SM00028">
    <property type="entry name" value="TPR"/>
    <property type="match status" value="3"/>
</dbReference>
<proteinExistence type="predicted"/>
<organism evidence="3 4">
    <name type="scientific">Pelobates cultripes</name>
    <name type="common">Western spadefoot toad</name>
    <dbReference type="NCBI Taxonomy" id="61616"/>
    <lineage>
        <taxon>Eukaryota</taxon>
        <taxon>Metazoa</taxon>
        <taxon>Chordata</taxon>
        <taxon>Craniata</taxon>
        <taxon>Vertebrata</taxon>
        <taxon>Euteleostomi</taxon>
        <taxon>Amphibia</taxon>
        <taxon>Batrachia</taxon>
        <taxon>Anura</taxon>
        <taxon>Pelobatoidea</taxon>
        <taxon>Pelobatidae</taxon>
        <taxon>Pelobates</taxon>
    </lineage>
</organism>
<dbReference type="InterPro" id="IPR016024">
    <property type="entry name" value="ARM-type_fold"/>
</dbReference>
<gene>
    <name evidence="3" type="ORF">PECUL_23A017325</name>
</gene>
<dbReference type="PANTHER" id="PTHR46540:SF1">
    <property type="entry name" value="TETRATRICOPEPTIDE REPEAT PROTEIN 12"/>
    <property type="match status" value="1"/>
</dbReference>
<dbReference type="GO" id="GO:0005737">
    <property type="term" value="C:cytoplasm"/>
    <property type="evidence" value="ECO:0007669"/>
    <property type="project" value="TreeGrafter"/>
</dbReference>
<dbReference type="GO" id="GO:0007288">
    <property type="term" value="P:sperm axoneme assembly"/>
    <property type="evidence" value="ECO:0007669"/>
    <property type="project" value="TreeGrafter"/>
</dbReference>
<dbReference type="SUPFAM" id="SSF48371">
    <property type="entry name" value="ARM repeat"/>
    <property type="match status" value="2"/>
</dbReference>
<evidence type="ECO:0000256" key="2">
    <source>
        <dbReference type="SAM" id="Coils"/>
    </source>
</evidence>
<dbReference type="Proteomes" id="UP001295444">
    <property type="component" value="Chromosome 10"/>
</dbReference>
<dbReference type="PROSITE" id="PS50005">
    <property type="entry name" value="TPR"/>
    <property type="match status" value="1"/>
</dbReference>
<keyword evidence="2" id="KW-0175">Coiled coil</keyword>
<dbReference type="SUPFAM" id="SSF48452">
    <property type="entry name" value="TPR-like"/>
    <property type="match status" value="1"/>
</dbReference>
<feature type="coiled-coil region" evidence="2">
    <location>
        <begin position="85"/>
        <end position="115"/>
    </location>
</feature>
<dbReference type="AlphaFoldDB" id="A0AAD1T6D1"/>
<dbReference type="EMBL" id="OW240921">
    <property type="protein sequence ID" value="CAH2320124.1"/>
    <property type="molecule type" value="Genomic_DNA"/>
</dbReference>
<dbReference type="Pfam" id="PF13181">
    <property type="entry name" value="TPR_8"/>
    <property type="match status" value="2"/>
</dbReference>
<evidence type="ECO:0000313" key="3">
    <source>
        <dbReference type="EMBL" id="CAH2320124.1"/>
    </source>
</evidence>
<dbReference type="InterPro" id="IPR011989">
    <property type="entry name" value="ARM-like"/>
</dbReference>
<dbReference type="InterPro" id="IPR043195">
    <property type="entry name" value="TTC12"/>
</dbReference>
<evidence type="ECO:0000313" key="4">
    <source>
        <dbReference type="Proteomes" id="UP001295444"/>
    </source>
</evidence>
<accession>A0AAD1T6D1</accession>
<dbReference type="InterPro" id="IPR019734">
    <property type="entry name" value="TPR_rpt"/>
</dbReference>
<evidence type="ECO:0000256" key="1">
    <source>
        <dbReference type="PROSITE-ProRule" id="PRU00339"/>
    </source>
</evidence>
<sequence length="703" mass="79394">MSTDKNLDDFLKNVDEIAHIIEGLNSTDESCRKNAFLKADKRLAVLKDEEDIEGTRTKENRTCINKSSCAKLHHPRVEMSQDNFLQELEQDAKQRAEKRKENQTLAKALKDLGNEAFAKGDYETAVQRYTEGLEKLRDMQVLYTNRAQAYIKLEKYHEAIEDCEWALKCHEKCIKAFVHMGRAYLGLKDYKKARIFYLKVTEIDPSQEKLVKGYLDKVDSQERKHNQEQKALRECEAGKESALTVAHLIQKLSREDNIPLYYSGGIKLLIEVVMDCTGQTLFRMNNGFDIIGNNKVINRSLHSALEDDIHKDLCLSVLTLWKTVCNGNEENQSFFISRPSVNKQILTMLSSKDPDVQRDTLALLSVYTMTERGRSLLLENTDAPRLLQILLEYVILLDVRANLAIDLLFNLTLEERLKVHFRANFSSALLPCITGVLNKVQLVGKELFLQCISVIGNLIEDQYIRKQMAGSLECWDSCLSVVDECSMHGEENRDILSAVLGLMLNMTLEQNGAIQERAMDITSRCIQLLCSKDGAFLTRSVGILSRVLPQCTAAVQHAVQGGVVKKLIKLLKAGGQRTSVYAVKALAVCAKEYAQARKDVFRYDKNFRTLLKLLSCEDEMIVGNAALCLGYCFEVPGAASSLLKSDVLKLLLTHAKEEGKTTKVQENAAIALGKLCTAESRYIYQLRELNGIEILNSCMKYIK</sequence>
<keyword evidence="1" id="KW-0802">TPR repeat</keyword>